<dbReference type="Proteomes" id="UP000199110">
    <property type="component" value="Unassembled WGS sequence"/>
</dbReference>
<keyword evidence="2" id="KW-1185">Reference proteome</keyword>
<evidence type="ECO:0000313" key="2">
    <source>
        <dbReference type="Proteomes" id="UP000199110"/>
    </source>
</evidence>
<accession>A0A1I3QPT4</accession>
<proteinExistence type="predicted"/>
<dbReference type="STRING" id="390807.SAMN04488095_2604"/>
<name>A0A1I3QPT4_9RHOB</name>
<sequence>MSVLPSRTIVPVALSEAMTFQMRPTAWRKCLKTSGTWPDIVRSVVMPQPVAGDRNTALHVPPQLDQSFVTRVQRADTGEPGDV</sequence>
<dbReference type="AlphaFoldDB" id="A0A1I3QPT4"/>
<reference evidence="1 2" key="1">
    <citation type="submission" date="2016-10" db="EMBL/GenBank/DDBJ databases">
        <authorList>
            <person name="de Groot N.N."/>
        </authorList>
    </citation>
    <scope>NUCLEOTIDE SEQUENCE [LARGE SCALE GENOMIC DNA]</scope>
    <source>
        <strain evidence="1 2">DSM 19073</strain>
    </source>
</reference>
<evidence type="ECO:0000313" key="1">
    <source>
        <dbReference type="EMBL" id="SFJ35291.1"/>
    </source>
</evidence>
<gene>
    <name evidence="1" type="ORF">SAMN04488095_2604</name>
</gene>
<protein>
    <submittedName>
        <fullName evidence="1">Uncharacterized protein</fullName>
    </submittedName>
</protein>
<dbReference type="EMBL" id="FORA01000003">
    <property type="protein sequence ID" value="SFJ35291.1"/>
    <property type="molecule type" value="Genomic_DNA"/>
</dbReference>
<organism evidence="1 2">
    <name type="scientific">Jannaschia pohangensis</name>
    <dbReference type="NCBI Taxonomy" id="390807"/>
    <lineage>
        <taxon>Bacteria</taxon>
        <taxon>Pseudomonadati</taxon>
        <taxon>Pseudomonadota</taxon>
        <taxon>Alphaproteobacteria</taxon>
        <taxon>Rhodobacterales</taxon>
        <taxon>Roseobacteraceae</taxon>
        <taxon>Jannaschia</taxon>
    </lineage>
</organism>
<dbReference type="RefSeq" id="WP_092781369.1">
    <property type="nucleotide sequence ID" value="NZ_FORA01000003.1"/>
</dbReference>